<dbReference type="PROSITE" id="PS52029">
    <property type="entry name" value="LD_TPASE"/>
    <property type="match status" value="1"/>
</dbReference>
<evidence type="ECO:0000256" key="6">
    <source>
        <dbReference type="ARBA" id="ARBA00022960"/>
    </source>
</evidence>
<evidence type="ECO:0000313" key="11">
    <source>
        <dbReference type="EMBL" id="QGT79567.1"/>
    </source>
</evidence>
<dbReference type="AlphaFoldDB" id="A0A6I6D5N9"/>
<name>A0A6I6D5N9_9GAMM</name>
<dbReference type="SUPFAM" id="SSF141523">
    <property type="entry name" value="L,D-transpeptidase catalytic domain-like"/>
    <property type="match status" value="1"/>
</dbReference>
<feature type="active site" description="Nucleophile" evidence="9">
    <location>
        <position position="147"/>
    </location>
</feature>
<dbReference type="Gene3D" id="2.40.440.10">
    <property type="entry name" value="L,D-transpeptidase catalytic domain-like"/>
    <property type="match status" value="1"/>
</dbReference>
<proteinExistence type="inferred from homology"/>
<evidence type="ECO:0000256" key="1">
    <source>
        <dbReference type="ARBA" id="ARBA00004752"/>
    </source>
</evidence>
<protein>
    <submittedName>
        <fullName evidence="11">L,D-transpeptidase family protein</fullName>
    </submittedName>
</protein>
<dbReference type="PANTHER" id="PTHR30582">
    <property type="entry name" value="L,D-TRANSPEPTIDASE"/>
    <property type="match status" value="1"/>
</dbReference>
<evidence type="ECO:0000256" key="5">
    <source>
        <dbReference type="ARBA" id="ARBA00022801"/>
    </source>
</evidence>
<evidence type="ECO:0000256" key="9">
    <source>
        <dbReference type="PROSITE-ProRule" id="PRU01373"/>
    </source>
</evidence>
<dbReference type="RefSeq" id="WP_156575360.1">
    <property type="nucleotide sequence ID" value="NZ_CP046415.1"/>
</dbReference>
<dbReference type="Pfam" id="PF03734">
    <property type="entry name" value="YkuD"/>
    <property type="match status" value="1"/>
</dbReference>
<dbReference type="KEGG" id="ghl:GM160_05425"/>
<keyword evidence="7 9" id="KW-0573">Peptidoglycan synthesis</keyword>
<dbReference type="GO" id="GO:0016757">
    <property type="term" value="F:glycosyltransferase activity"/>
    <property type="evidence" value="ECO:0007669"/>
    <property type="project" value="UniProtKB-KW"/>
</dbReference>
<evidence type="ECO:0000256" key="3">
    <source>
        <dbReference type="ARBA" id="ARBA00022676"/>
    </source>
</evidence>
<evidence type="ECO:0000313" key="12">
    <source>
        <dbReference type="Proteomes" id="UP000427716"/>
    </source>
</evidence>
<dbReference type="UniPathway" id="UPA00219"/>
<evidence type="ECO:0000256" key="4">
    <source>
        <dbReference type="ARBA" id="ARBA00022679"/>
    </source>
</evidence>
<dbReference type="InterPro" id="IPR038063">
    <property type="entry name" value="Transpep_catalytic_dom"/>
</dbReference>
<dbReference type="EMBL" id="CP046415">
    <property type="protein sequence ID" value="QGT79567.1"/>
    <property type="molecule type" value="Genomic_DNA"/>
</dbReference>
<evidence type="ECO:0000259" key="10">
    <source>
        <dbReference type="PROSITE" id="PS52029"/>
    </source>
</evidence>
<dbReference type="GO" id="GO:0005576">
    <property type="term" value="C:extracellular region"/>
    <property type="evidence" value="ECO:0007669"/>
    <property type="project" value="TreeGrafter"/>
</dbReference>
<feature type="active site" description="Proton donor/acceptor" evidence="9">
    <location>
        <position position="131"/>
    </location>
</feature>
<reference evidence="11 12" key="1">
    <citation type="submission" date="2019-11" db="EMBL/GenBank/DDBJ databases">
        <authorList>
            <person name="Zhang J."/>
            <person name="Sun C."/>
        </authorList>
    </citation>
    <scope>NUCLEOTIDE SEQUENCE [LARGE SCALE GENOMIC DNA]</scope>
    <source>
        <strain evidence="12">sp2</strain>
    </source>
</reference>
<dbReference type="InterPro" id="IPR050979">
    <property type="entry name" value="LD-transpeptidase"/>
</dbReference>
<comment type="similarity">
    <text evidence="2">Belongs to the YkuD family.</text>
</comment>
<evidence type="ECO:0000256" key="2">
    <source>
        <dbReference type="ARBA" id="ARBA00005992"/>
    </source>
</evidence>
<dbReference type="GO" id="GO:0071555">
    <property type="term" value="P:cell wall organization"/>
    <property type="evidence" value="ECO:0007669"/>
    <property type="project" value="UniProtKB-UniRule"/>
</dbReference>
<accession>A0A6I6D5N9</accession>
<feature type="domain" description="L,D-TPase catalytic" evidence="10">
    <location>
        <begin position="14"/>
        <end position="171"/>
    </location>
</feature>
<dbReference type="GO" id="GO:0008360">
    <property type="term" value="P:regulation of cell shape"/>
    <property type="evidence" value="ECO:0007669"/>
    <property type="project" value="UniProtKB-UniRule"/>
</dbReference>
<keyword evidence="12" id="KW-1185">Reference proteome</keyword>
<evidence type="ECO:0000256" key="8">
    <source>
        <dbReference type="ARBA" id="ARBA00023316"/>
    </source>
</evidence>
<keyword evidence="6 9" id="KW-0133">Cell shape</keyword>
<evidence type="ECO:0000256" key="7">
    <source>
        <dbReference type="ARBA" id="ARBA00022984"/>
    </source>
</evidence>
<organism evidence="11 12">
    <name type="scientific">Guyparkeria halophila</name>
    <dbReference type="NCBI Taxonomy" id="47960"/>
    <lineage>
        <taxon>Bacteria</taxon>
        <taxon>Pseudomonadati</taxon>
        <taxon>Pseudomonadota</taxon>
        <taxon>Gammaproteobacteria</taxon>
        <taxon>Chromatiales</taxon>
        <taxon>Thioalkalibacteraceae</taxon>
        <taxon>Guyparkeria</taxon>
    </lineage>
</organism>
<sequence length="172" mass="18537">MADRLAANEGADGQALVVDVPGQRLYLYESGELVGSFPVSTAEKGTGNREGSLQTPLGLHRVDQKIGADAPRGMIFRGRVPTGELAEILTGPDERAARDDVTTRILWLEGLEPGVNQGGEVDSKQRYIYIHGTPEEGRIGQPASHGCVRMTNADVITLFDRVREGALVDIIE</sequence>
<dbReference type="GO" id="GO:0018104">
    <property type="term" value="P:peptidoglycan-protein cross-linking"/>
    <property type="evidence" value="ECO:0007669"/>
    <property type="project" value="TreeGrafter"/>
</dbReference>
<dbReference type="InterPro" id="IPR005490">
    <property type="entry name" value="LD_TPept_cat_dom"/>
</dbReference>
<dbReference type="GO" id="GO:0071972">
    <property type="term" value="F:peptidoglycan L,D-transpeptidase activity"/>
    <property type="evidence" value="ECO:0007669"/>
    <property type="project" value="TreeGrafter"/>
</dbReference>
<dbReference type="PANTHER" id="PTHR30582:SF24">
    <property type="entry name" value="L,D-TRANSPEPTIDASE ERFK_SRFK-RELATED"/>
    <property type="match status" value="1"/>
</dbReference>
<comment type="pathway">
    <text evidence="1 9">Cell wall biogenesis; peptidoglycan biosynthesis.</text>
</comment>
<keyword evidence="5" id="KW-0378">Hydrolase</keyword>
<dbReference type="CDD" id="cd16913">
    <property type="entry name" value="YkuD_like"/>
    <property type="match status" value="1"/>
</dbReference>
<keyword evidence="8 9" id="KW-0961">Cell wall biogenesis/degradation</keyword>
<dbReference type="Proteomes" id="UP000427716">
    <property type="component" value="Chromosome"/>
</dbReference>
<keyword evidence="3" id="KW-0328">Glycosyltransferase</keyword>
<gene>
    <name evidence="11" type="ORF">GM160_05425</name>
</gene>
<keyword evidence="4" id="KW-0808">Transferase</keyword>